<feature type="region of interest" description="Disordered" evidence="1">
    <location>
        <begin position="89"/>
        <end position="157"/>
    </location>
</feature>
<keyword evidence="3" id="KW-1185">Reference proteome</keyword>
<evidence type="ECO:0000256" key="1">
    <source>
        <dbReference type="SAM" id="MobiDB-lite"/>
    </source>
</evidence>
<evidence type="ECO:0000313" key="2">
    <source>
        <dbReference type="EMBL" id="KAJ8024625.1"/>
    </source>
</evidence>
<feature type="compositionally biased region" description="Basic residues" evidence="1">
    <location>
        <begin position="196"/>
        <end position="205"/>
    </location>
</feature>
<accession>A0A9Q0YL94</accession>
<organism evidence="2 3">
    <name type="scientific">Holothuria leucospilota</name>
    <name type="common">Black long sea cucumber</name>
    <name type="synonym">Mertensiothuria leucospilota</name>
    <dbReference type="NCBI Taxonomy" id="206669"/>
    <lineage>
        <taxon>Eukaryota</taxon>
        <taxon>Metazoa</taxon>
        <taxon>Echinodermata</taxon>
        <taxon>Eleutherozoa</taxon>
        <taxon>Echinozoa</taxon>
        <taxon>Holothuroidea</taxon>
        <taxon>Aspidochirotacea</taxon>
        <taxon>Aspidochirotida</taxon>
        <taxon>Holothuriidae</taxon>
        <taxon>Holothuria</taxon>
    </lineage>
</organism>
<feature type="region of interest" description="Disordered" evidence="1">
    <location>
        <begin position="196"/>
        <end position="219"/>
    </location>
</feature>
<proteinExistence type="predicted"/>
<sequence>MALKLPPVHPYSIMLYQISKHLSGEKEKIIDLARIMGLRKFGIIDNVPDLFDRLEDEGCLSEFKVTDLGKALDIIDLPEAARQVREYEEKALEDKTNQVIRPVTDDPPPYEQSEDTQEQPIPPTEPSTDETHESQPSLDEEEAPENEINSTITAGELPIKEEGLIVEKIEDLLIPKDFNEASETLPCTAKMPTKYRHTVSGKSSRHGYPTLPNGIFSDQ</sequence>
<dbReference type="EMBL" id="JAIZAY010000018">
    <property type="protein sequence ID" value="KAJ8024625.1"/>
    <property type="molecule type" value="Genomic_DNA"/>
</dbReference>
<evidence type="ECO:0000313" key="3">
    <source>
        <dbReference type="Proteomes" id="UP001152320"/>
    </source>
</evidence>
<dbReference type="Proteomes" id="UP001152320">
    <property type="component" value="Chromosome 18"/>
</dbReference>
<gene>
    <name evidence="2" type="ORF">HOLleu_34578</name>
</gene>
<reference evidence="2" key="1">
    <citation type="submission" date="2021-10" db="EMBL/GenBank/DDBJ databases">
        <title>Tropical sea cucumber genome reveals ecological adaptation and Cuvierian tubules defense mechanism.</title>
        <authorList>
            <person name="Chen T."/>
        </authorList>
    </citation>
    <scope>NUCLEOTIDE SEQUENCE</scope>
    <source>
        <strain evidence="2">Nanhai2018</strain>
        <tissue evidence="2">Muscle</tissue>
    </source>
</reference>
<protein>
    <submittedName>
        <fullName evidence="2">Uncharacterized protein</fullName>
    </submittedName>
</protein>
<comment type="caution">
    <text evidence="2">The sequence shown here is derived from an EMBL/GenBank/DDBJ whole genome shotgun (WGS) entry which is preliminary data.</text>
</comment>
<dbReference type="Gene3D" id="1.10.533.10">
    <property type="entry name" value="Death Domain, Fas"/>
    <property type="match status" value="1"/>
</dbReference>
<dbReference type="InterPro" id="IPR011029">
    <property type="entry name" value="DEATH-like_dom_sf"/>
</dbReference>
<dbReference type="AlphaFoldDB" id="A0A9Q0YL94"/>
<name>A0A9Q0YL94_HOLLE</name>